<dbReference type="AlphaFoldDB" id="A0A0C2JAK4"/>
<accession>A0A0C2JAK4</accession>
<evidence type="ECO:0000313" key="3">
    <source>
        <dbReference type="Proteomes" id="UP000031668"/>
    </source>
</evidence>
<dbReference type="Proteomes" id="UP000031668">
    <property type="component" value="Unassembled WGS sequence"/>
</dbReference>
<comment type="caution">
    <text evidence="2">The sequence shown here is derived from an EMBL/GenBank/DDBJ whole genome shotgun (WGS) entry which is preliminary data.</text>
</comment>
<dbReference type="PANTHER" id="PTHR47163">
    <property type="entry name" value="DDE_TNP_IS1595 DOMAIN-CONTAINING PROTEIN"/>
    <property type="match status" value="1"/>
</dbReference>
<feature type="transmembrane region" description="Helical" evidence="1">
    <location>
        <begin position="101"/>
        <end position="124"/>
    </location>
</feature>
<dbReference type="OrthoDB" id="5984690at2759"/>
<keyword evidence="1" id="KW-1133">Transmembrane helix</keyword>
<gene>
    <name evidence="2" type="ORF">RF11_11955</name>
</gene>
<organism evidence="2 3">
    <name type="scientific">Thelohanellus kitauei</name>
    <name type="common">Myxosporean</name>
    <dbReference type="NCBI Taxonomy" id="669202"/>
    <lineage>
        <taxon>Eukaryota</taxon>
        <taxon>Metazoa</taxon>
        <taxon>Cnidaria</taxon>
        <taxon>Myxozoa</taxon>
        <taxon>Myxosporea</taxon>
        <taxon>Bivalvulida</taxon>
        <taxon>Platysporina</taxon>
        <taxon>Myxobolidae</taxon>
        <taxon>Thelohanellus</taxon>
    </lineage>
</organism>
<reference evidence="2 3" key="1">
    <citation type="journal article" date="2014" name="Genome Biol. Evol.">
        <title>The genome of the myxosporean Thelohanellus kitauei shows adaptations to nutrient acquisition within its fish host.</title>
        <authorList>
            <person name="Yang Y."/>
            <person name="Xiong J."/>
            <person name="Zhou Z."/>
            <person name="Huo F."/>
            <person name="Miao W."/>
            <person name="Ran C."/>
            <person name="Liu Y."/>
            <person name="Zhang J."/>
            <person name="Feng J."/>
            <person name="Wang M."/>
            <person name="Wang M."/>
            <person name="Wang L."/>
            <person name="Yao B."/>
        </authorList>
    </citation>
    <scope>NUCLEOTIDE SEQUENCE [LARGE SCALE GENOMIC DNA]</scope>
    <source>
        <strain evidence="2">Wuqing</strain>
    </source>
</reference>
<proteinExistence type="predicted"/>
<evidence type="ECO:0000313" key="2">
    <source>
        <dbReference type="EMBL" id="KII66138.1"/>
    </source>
</evidence>
<keyword evidence="1" id="KW-0812">Transmembrane</keyword>
<sequence length="145" mass="16421">MLSYFWLSSANNKQIETYTGHCKSTVTHYKTFLRPLVSDRGENVIVEIDETKMGKNKHHRGHSVDGAWVLGGVERTEEHRVFLVYVSDRTEATLLGIIRTYVLPLSIIMTIVFCHITILTNSILTSPLTIATLSRILKLEPIPIV</sequence>
<evidence type="ECO:0008006" key="4">
    <source>
        <dbReference type="Google" id="ProtNLM"/>
    </source>
</evidence>
<evidence type="ECO:0000256" key="1">
    <source>
        <dbReference type="SAM" id="Phobius"/>
    </source>
</evidence>
<keyword evidence="3" id="KW-1185">Reference proteome</keyword>
<keyword evidence="1" id="KW-0472">Membrane</keyword>
<name>A0A0C2JAK4_THEKT</name>
<dbReference type="PANTHER" id="PTHR47163:SF2">
    <property type="entry name" value="SI:DKEY-17M8.2"/>
    <property type="match status" value="1"/>
</dbReference>
<protein>
    <recommendedName>
        <fullName evidence="4">ISXO2-like transposase domain-containing protein</fullName>
    </recommendedName>
</protein>
<dbReference type="InterPro" id="IPR053164">
    <property type="entry name" value="IS1016-like_transposase"/>
</dbReference>
<dbReference type="EMBL" id="JWZT01003604">
    <property type="protein sequence ID" value="KII66138.1"/>
    <property type="molecule type" value="Genomic_DNA"/>
</dbReference>